<proteinExistence type="predicted"/>
<dbReference type="Proteomes" id="UP000789738">
    <property type="component" value="Unassembled WGS sequence"/>
</dbReference>
<evidence type="ECO:0000313" key="4">
    <source>
        <dbReference type="EMBL" id="VCT83545.1"/>
    </source>
</evidence>
<keyword evidence="1" id="KW-1133">Transmembrane helix</keyword>
<evidence type="ECO:0000313" key="2">
    <source>
        <dbReference type="EMBL" id="CAG9709944.1"/>
    </source>
</evidence>
<evidence type="ECO:0000313" key="5">
    <source>
        <dbReference type="Proteomes" id="UP000220840"/>
    </source>
</evidence>
<dbReference type="GeneID" id="68876493"/>
<dbReference type="Proteomes" id="UP000431451">
    <property type="component" value="Unassembled WGS sequence"/>
</dbReference>
<organism evidence="3 5">
    <name type="scientific">Clostridium neonatale</name>
    <dbReference type="NCBI Taxonomy" id="137838"/>
    <lineage>
        <taxon>Bacteria</taxon>
        <taxon>Bacillati</taxon>
        <taxon>Bacillota</taxon>
        <taxon>Clostridia</taxon>
        <taxon>Eubacteriales</taxon>
        <taxon>Clostridiaceae</taxon>
        <taxon>Clostridium</taxon>
    </lineage>
</organism>
<dbReference type="Proteomes" id="UP000220840">
    <property type="component" value="Unassembled WGS sequence"/>
</dbReference>
<evidence type="ECO:0000313" key="6">
    <source>
        <dbReference type="Proteomes" id="UP000431451"/>
    </source>
</evidence>
<protein>
    <submittedName>
        <fullName evidence="3">Uncharacterized protein</fullName>
    </submittedName>
</protein>
<reference evidence="4 6" key="2">
    <citation type="submission" date="2018-06" db="EMBL/GenBank/DDBJ databases">
        <authorList>
            <consortium name="IHU Genomes"/>
        </authorList>
    </citation>
    <scope>NUCLEOTIDE SEQUENCE [LARGE SCALE GENOMIC DNA]</scope>
    <source>
        <strain evidence="4 6">NEC25</strain>
    </source>
</reference>
<dbReference type="EMBL" id="CAKJVE010000004">
    <property type="protein sequence ID" value="CAG9709944.1"/>
    <property type="molecule type" value="Genomic_DNA"/>
</dbReference>
<evidence type="ECO:0000256" key="1">
    <source>
        <dbReference type="SAM" id="Phobius"/>
    </source>
</evidence>
<keyword evidence="1" id="KW-0472">Membrane</keyword>
<dbReference type="EMBL" id="UWJD01000001">
    <property type="protein sequence ID" value="VCT83545.1"/>
    <property type="molecule type" value="Genomic_DNA"/>
</dbReference>
<reference evidence="2" key="3">
    <citation type="submission" date="2021-10" db="EMBL/GenBank/DDBJ databases">
        <authorList>
            <person name="Mesa V."/>
        </authorList>
    </citation>
    <scope>NUCLEOTIDE SEQUENCE</scope>
    <source>
        <strain evidence="2">CC3_PB</strain>
    </source>
</reference>
<dbReference type="EMBL" id="PDCJ01000001">
    <property type="protein sequence ID" value="PEG30190.1"/>
    <property type="molecule type" value="Genomic_DNA"/>
</dbReference>
<keyword evidence="1" id="KW-0812">Transmembrane</keyword>
<evidence type="ECO:0000313" key="3">
    <source>
        <dbReference type="EMBL" id="PEG30190.1"/>
    </source>
</evidence>
<dbReference type="STRING" id="137838.GCA_001458595_01476"/>
<gene>
    <name evidence="2" type="ORF">CNEO_44505</name>
    <name evidence="4" type="ORF">CNEONATNEC25_01142</name>
    <name evidence="3" type="ORF">CQ394_00205</name>
</gene>
<dbReference type="AlphaFoldDB" id="A0A2A7MF53"/>
<sequence>MIKLLLKLSIPLIIFIGIFICFQTFIFNDKNYMTSNLSSFDQYTINNNNDSKSSDSFKHIGSLLLSDKNNEEHNDRSSSREIRKLIQNTSRCIRSKFLPIK</sequence>
<dbReference type="RefSeq" id="WP_058294365.1">
    <property type="nucleotide sequence ID" value="NZ_CAKJVD010000013.1"/>
</dbReference>
<name>A0A2A7MF53_9CLOT</name>
<accession>A0A2A7MF53</accession>
<reference evidence="3 5" key="1">
    <citation type="submission" date="2017-10" db="EMBL/GenBank/DDBJ databases">
        <title>Effective Description of Clostridium neonatale sp. nov. linked to necrotizing enterocolitis in neonates and a clarification of species assignable to the genus Clostridium (Prazmowski 1880) emend. Lawson and Rainey 2016.</title>
        <authorList>
            <person name="Bernard K."/>
            <person name="Burdz T."/>
            <person name="Wiebe D."/>
            <person name="Balcewich B."/>
            <person name="Alfa M."/>
            <person name="Bernier A.-M."/>
        </authorList>
    </citation>
    <scope>NUCLEOTIDE SEQUENCE [LARGE SCALE GENOMIC DNA]</scope>
    <source>
        <strain evidence="3 5">LCDC99A005</strain>
    </source>
</reference>
<feature type="transmembrane region" description="Helical" evidence="1">
    <location>
        <begin position="6"/>
        <end position="27"/>
    </location>
</feature>
<keyword evidence="5" id="KW-1185">Reference proteome</keyword>